<dbReference type="AlphaFoldDB" id="A0A133ZCA9"/>
<dbReference type="RefSeq" id="WP_060932232.1">
    <property type="nucleotide sequence ID" value="NZ_KQ959848.1"/>
</dbReference>
<protein>
    <recommendedName>
        <fullName evidence="4">CRISPR-associated protein</fullName>
    </recommendedName>
</protein>
<sequence>MINFTNHPYDMWDERQKEEASKYGDIKEIPFPAVDPTYTEEQLDAMADEYKEKILELNDKVVLLQGEFTLSFRLVNLLKKEGLDVVAACSKRNVKEWKDDDGKYHKEMLFEFVQFRRY</sequence>
<dbReference type="OrthoDB" id="1452810at2"/>
<dbReference type="PATRIC" id="fig|467210.3.peg.2682"/>
<keyword evidence="3" id="KW-1185">Reference proteome</keyword>
<gene>
    <name evidence="2" type="ORF">HMPREF1866_02705</name>
</gene>
<comment type="caution">
    <text evidence="2">The sequence shown here is derived from an EMBL/GenBank/DDBJ whole genome shotgun (WGS) entry which is preliminary data.</text>
</comment>
<dbReference type="STRING" id="467210.HMPREF1866_02705"/>
<accession>A0A133ZCA9</accession>
<evidence type="ECO:0008006" key="4">
    <source>
        <dbReference type="Google" id="ProtNLM"/>
    </source>
</evidence>
<evidence type="ECO:0000313" key="2">
    <source>
        <dbReference type="EMBL" id="KXB53076.1"/>
    </source>
</evidence>
<reference evidence="3" key="1">
    <citation type="submission" date="2016-01" db="EMBL/GenBank/DDBJ databases">
        <authorList>
            <person name="Mitreva M."/>
            <person name="Pepin K.H."/>
            <person name="Mihindukulasuriya K.A."/>
            <person name="Fulton R."/>
            <person name="Fronick C."/>
            <person name="O'Laughlin M."/>
            <person name="Miner T."/>
            <person name="Herter B."/>
            <person name="Rosa B.A."/>
            <person name="Cordes M."/>
            <person name="Tomlinson C."/>
            <person name="Wollam A."/>
            <person name="Palsikar V.B."/>
            <person name="Mardis E.R."/>
            <person name="Wilson R.K."/>
        </authorList>
    </citation>
    <scope>NUCLEOTIDE SEQUENCE [LARGE SCALE GENOMIC DNA]</scope>
    <source>
        <strain evidence="3">DNF00896</strain>
    </source>
</reference>
<dbReference type="Proteomes" id="UP000070394">
    <property type="component" value="Unassembled WGS sequence"/>
</dbReference>
<dbReference type="EMBL" id="LSDA01000143">
    <property type="protein sequence ID" value="KXB53076.1"/>
    <property type="molecule type" value="Genomic_DNA"/>
</dbReference>
<feature type="coiled-coil region" evidence="1">
    <location>
        <begin position="40"/>
        <end position="67"/>
    </location>
</feature>
<evidence type="ECO:0000313" key="3">
    <source>
        <dbReference type="Proteomes" id="UP000070394"/>
    </source>
</evidence>
<keyword evidence="1" id="KW-0175">Coiled coil</keyword>
<evidence type="ECO:0000256" key="1">
    <source>
        <dbReference type="SAM" id="Coils"/>
    </source>
</evidence>
<name>A0A133ZCA9_9FIRM</name>
<organism evidence="2 3">
    <name type="scientific">Lachnoanaerobaculum saburreum</name>
    <dbReference type="NCBI Taxonomy" id="467210"/>
    <lineage>
        <taxon>Bacteria</taxon>
        <taxon>Bacillati</taxon>
        <taxon>Bacillota</taxon>
        <taxon>Clostridia</taxon>
        <taxon>Lachnospirales</taxon>
        <taxon>Lachnospiraceae</taxon>
        <taxon>Lachnoanaerobaculum</taxon>
    </lineage>
</organism>
<proteinExistence type="predicted"/>